<dbReference type="RefSeq" id="WP_256397204.1">
    <property type="nucleotide sequence ID" value="NZ_JANHDL010000004.1"/>
</dbReference>
<gene>
    <name evidence="2" type="ORF">ACFR9T_06900</name>
</gene>
<feature type="region of interest" description="Disordered" evidence="1">
    <location>
        <begin position="1"/>
        <end position="26"/>
    </location>
</feature>
<dbReference type="Proteomes" id="UP001597185">
    <property type="component" value="Unassembled WGS sequence"/>
</dbReference>
<comment type="caution">
    <text evidence="2">The sequence shown here is derived from an EMBL/GenBank/DDBJ whole genome shotgun (WGS) entry which is preliminary data.</text>
</comment>
<proteinExistence type="predicted"/>
<name>A0ABD6C0B4_9EURY</name>
<organism evidence="2 3">
    <name type="scientific">Halorubrum laminariae</name>
    <dbReference type="NCBI Taxonomy" id="1433523"/>
    <lineage>
        <taxon>Archaea</taxon>
        <taxon>Methanobacteriati</taxon>
        <taxon>Methanobacteriota</taxon>
        <taxon>Stenosarchaea group</taxon>
        <taxon>Halobacteria</taxon>
        <taxon>Halobacteriales</taxon>
        <taxon>Haloferacaceae</taxon>
        <taxon>Halorubrum</taxon>
    </lineage>
</organism>
<feature type="compositionally biased region" description="Basic and acidic residues" evidence="1">
    <location>
        <begin position="16"/>
        <end position="26"/>
    </location>
</feature>
<protein>
    <submittedName>
        <fullName evidence="2">Uncharacterized protein</fullName>
    </submittedName>
</protein>
<dbReference type="EMBL" id="JBHUDB010000002">
    <property type="protein sequence ID" value="MFD1570317.1"/>
    <property type="molecule type" value="Genomic_DNA"/>
</dbReference>
<reference evidence="2 3" key="1">
    <citation type="journal article" date="2019" name="Int. J. Syst. Evol. Microbiol.">
        <title>The Global Catalogue of Microorganisms (GCM) 10K type strain sequencing project: providing services to taxonomists for standard genome sequencing and annotation.</title>
        <authorList>
            <consortium name="The Broad Institute Genomics Platform"/>
            <consortium name="The Broad Institute Genome Sequencing Center for Infectious Disease"/>
            <person name="Wu L."/>
            <person name="Ma J."/>
        </authorList>
    </citation>
    <scope>NUCLEOTIDE SEQUENCE [LARGE SCALE GENOMIC DNA]</scope>
    <source>
        <strain evidence="2 3">CGMCC 1.12689</strain>
    </source>
</reference>
<evidence type="ECO:0000256" key="1">
    <source>
        <dbReference type="SAM" id="MobiDB-lite"/>
    </source>
</evidence>
<evidence type="ECO:0000313" key="2">
    <source>
        <dbReference type="EMBL" id="MFD1570317.1"/>
    </source>
</evidence>
<keyword evidence="3" id="KW-1185">Reference proteome</keyword>
<dbReference type="AlphaFoldDB" id="A0ABD6C0B4"/>
<feature type="compositionally biased region" description="Polar residues" evidence="1">
    <location>
        <begin position="1"/>
        <end position="11"/>
    </location>
</feature>
<accession>A0ABD6C0B4</accession>
<sequence>MAQELPTQSGIESEIEEHVSRLPSTTEDHLPPAFRLCKFQHVGTVWGTVILYYFEPAEHRFQVQVSVNEPFHGSKGITTDDLSVAVAQLLEFKDEFLPPNPSFTIGQDIEPEITWWD</sequence>
<evidence type="ECO:0000313" key="3">
    <source>
        <dbReference type="Proteomes" id="UP001597185"/>
    </source>
</evidence>